<sequence length="891" mass="99074">MDAERYRRIQDLFWEAESLQPAEWESTLLEQTEGDAALVREVISLLQEHNPEAASKEGNEALPVELPKGTDGWNGDDPRDRDVDKRDLTSKGVTQTPRSQSPSSTSIGPINDDSVAKLSGEQRSGKPGPSRQNSSATIAGAQRTYAAPRSDVTPVKRKSSLNKAKRGKSQRTDAAVQLGVGEQNTSMVTASRPDRFRWGWLPLWLALVIGMITPIWIAAWWTGESANQQEVRNVRRLLASSFGQAETQIQLLLEADQFHIQEALVPAAREILEELKATAADSPAQSANLKVAIAARIAALPMLDDQGVDLAIWDSELQSIVASQGLRDEIGAGPLRPSETQHLVTRLRSCLEGKSVYCTTEIIARLSSGSDSNRSGWLVPVYRSGSLLEGEAESRPIGAVMLLKTAVWDQASETLNRISSENGLDLYLVDHAGVMQSESQRARRFIGLPVEYDSNDVERVAGKFRVAEYAADATPESLLSSDLLDSVLPLTIAAANVWHTQHRVLRMEPYTGYTGQQKQGAWKWLDPFAVGLIAERRVDPRVETASQSGFASLAVPLVHTWPWATWLSLWGVLMASLVTAWQQLRVRQLESMNQPLGRYRIKSELGAGGMGVVYRAEHLDLGRDIALKVLRSDCQDEDDRQRFDREACLAATLSCPHSVSVYDFGHTEHGDAFCVMELLEGITLAEVVARSGPQPAGRVVWILQQICQSILEAHSKGLMHRDLKPQNVMLRYDAIVGDWVVVFDFGLAKPIEPDQGMFQTAESIWAGTPMYMAPERFREPSLMDPRSDIYSIGCIAYYLLAGNPPFVECSPQSMFGLIMTQLPIEIMTHRDEMIDPRLDQWVRDCMAKDKRQRASDIAELIASLQVIAERIPWTRNEARQWWMEHSAPEII</sequence>
<feature type="binding site" evidence="5">
    <location>
        <position position="628"/>
    </location>
    <ligand>
        <name>ATP</name>
        <dbReference type="ChEBI" id="CHEBI:30616"/>
    </ligand>
</feature>
<keyword evidence="7" id="KW-0472">Membrane</keyword>
<dbReference type="EMBL" id="FXUG01000006">
    <property type="protein sequence ID" value="SMP58497.1"/>
    <property type="molecule type" value="Genomic_DNA"/>
</dbReference>
<evidence type="ECO:0000256" key="7">
    <source>
        <dbReference type="SAM" id="Phobius"/>
    </source>
</evidence>
<evidence type="ECO:0000256" key="3">
    <source>
        <dbReference type="ARBA" id="ARBA00022777"/>
    </source>
</evidence>
<reference evidence="9 10" key="1">
    <citation type="submission" date="2017-05" db="EMBL/GenBank/DDBJ databases">
        <authorList>
            <person name="Varghese N."/>
            <person name="Submissions S."/>
        </authorList>
    </citation>
    <scope>NUCLEOTIDE SEQUENCE [LARGE SCALE GENOMIC DNA]</scope>
    <source>
        <strain evidence="9 10">DSM 25457</strain>
    </source>
</reference>
<evidence type="ECO:0000259" key="8">
    <source>
        <dbReference type="PROSITE" id="PS50011"/>
    </source>
</evidence>
<feature type="domain" description="Protein kinase" evidence="8">
    <location>
        <begin position="599"/>
        <end position="874"/>
    </location>
</feature>
<dbReference type="SMART" id="SM00220">
    <property type="entry name" value="S_TKc"/>
    <property type="match status" value="1"/>
</dbReference>
<evidence type="ECO:0000256" key="2">
    <source>
        <dbReference type="ARBA" id="ARBA00022741"/>
    </source>
</evidence>
<name>A0ABY1Q4Z8_9BACT</name>
<evidence type="ECO:0000313" key="9">
    <source>
        <dbReference type="EMBL" id="SMP58497.1"/>
    </source>
</evidence>
<keyword evidence="7" id="KW-1133">Transmembrane helix</keyword>
<feature type="compositionally biased region" description="Basic and acidic residues" evidence="6">
    <location>
        <begin position="76"/>
        <end position="89"/>
    </location>
</feature>
<gene>
    <name evidence="9" type="ORF">SAMN06265222_10654</name>
</gene>
<feature type="compositionally biased region" description="Basic and acidic residues" evidence="6">
    <location>
        <begin position="49"/>
        <end position="59"/>
    </location>
</feature>
<feature type="transmembrane region" description="Helical" evidence="7">
    <location>
        <begin position="201"/>
        <end position="221"/>
    </location>
</feature>
<dbReference type="PROSITE" id="PS00108">
    <property type="entry name" value="PROTEIN_KINASE_ST"/>
    <property type="match status" value="1"/>
</dbReference>
<dbReference type="InterPro" id="IPR017441">
    <property type="entry name" value="Protein_kinase_ATP_BS"/>
</dbReference>
<dbReference type="PROSITE" id="PS50011">
    <property type="entry name" value="PROTEIN_KINASE_DOM"/>
    <property type="match status" value="1"/>
</dbReference>
<protein>
    <recommendedName>
        <fullName evidence="8">Protein kinase domain-containing protein</fullName>
    </recommendedName>
</protein>
<dbReference type="PROSITE" id="PS00107">
    <property type="entry name" value="PROTEIN_KINASE_ATP"/>
    <property type="match status" value="1"/>
</dbReference>
<keyword evidence="3" id="KW-0418">Kinase</keyword>
<feature type="compositionally biased region" description="Basic residues" evidence="6">
    <location>
        <begin position="155"/>
        <end position="169"/>
    </location>
</feature>
<feature type="region of interest" description="Disordered" evidence="6">
    <location>
        <begin position="49"/>
        <end position="176"/>
    </location>
</feature>
<dbReference type="InterPro" id="IPR000719">
    <property type="entry name" value="Prot_kinase_dom"/>
</dbReference>
<evidence type="ECO:0000256" key="6">
    <source>
        <dbReference type="SAM" id="MobiDB-lite"/>
    </source>
</evidence>
<proteinExistence type="predicted"/>
<evidence type="ECO:0000256" key="5">
    <source>
        <dbReference type="PROSITE-ProRule" id="PRU10141"/>
    </source>
</evidence>
<keyword evidence="4 5" id="KW-0067">ATP-binding</keyword>
<dbReference type="InterPro" id="IPR008271">
    <property type="entry name" value="Ser/Thr_kinase_AS"/>
</dbReference>
<evidence type="ECO:0000256" key="1">
    <source>
        <dbReference type="ARBA" id="ARBA00022679"/>
    </source>
</evidence>
<dbReference type="RefSeq" id="WP_283432812.1">
    <property type="nucleotide sequence ID" value="NZ_FXUG01000006.1"/>
</dbReference>
<dbReference type="Pfam" id="PF00069">
    <property type="entry name" value="Pkinase"/>
    <property type="match status" value="1"/>
</dbReference>
<dbReference type="SUPFAM" id="SSF56112">
    <property type="entry name" value="Protein kinase-like (PK-like)"/>
    <property type="match status" value="1"/>
</dbReference>
<accession>A0ABY1Q4Z8</accession>
<dbReference type="Gene3D" id="3.30.200.20">
    <property type="entry name" value="Phosphorylase Kinase, domain 1"/>
    <property type="match status" value="1"/>
</dbReference>
<dbReference type="Proteomes" id="UP001158067">
    <property type="component" value="Unassembled WGS sequence"/>
</dbReference>
<comment type="caution">
    <text evidence="9">The sequence shown here is derived from an EMBL/GenBank/DDBJ whole genome shotgun (WGS) entry which is preliminary data.</text>
</comment>
<keyword evidence="1" id="KW-0808">Transferase</keyword>
<dbReference type="Gene3D" id="1.10.510.10">
    <property type="entry name" value="Transferase(Phosphotransferase) domain 1"/>
    <property type="match status" value="1"/>
</dbReference>
<keyword evidence="2 5" id="KW-0547">Nucleotide-binding</keyword>
<organism evidence="9 10">
    <name type="scientific">Neorhodopirellula lusitana</name>
    <dbReference type="NCBI Taxonomy" id="445327"/>
    <lineage>
        <taxon>Bacteria</taxon>
        <taxon>Pseudomonadati</taxon>
        <taxon>Planctomycetota</taxon>
        <taxon>Planctomycetia</taxon>
        <taxon>Pirellulales</taxon>
        <taxon>Pirellulaceae</taxon>
        <taxon>Neorhodopirellula</taxon>
    </lineage>
</organism>
<evidence type="ECO:0000313" key="10">
    <source>
        <dbReference type="Proteomes" id="UP001158067"/>
    </source>
</evidence>
<dbReference type="PANTHER" id="PTHR43289">
    <property type="entry name" value="MITOGEN-ACTIVATED PROTEIN KINASE KINASE KINASE 20-RELATED"/>
    <property type="match status" value="1"/>
</dbReference>
<feature type="compositionally biased region" description="Low complexity" evidence="6">
    <location>
        <begin position="94"/>
        <end position="106"/>
    </location>
</feature>
<dbReference type="InterPro" id="IPR011009">
    <property type="entry name" value="Kinase-like_dom_sf"/>
</dbReference>
<evidence type="ECO:0000256" key="4">
    <source>
        <dbReference type="ARBA" id="ARBA00022840"/>
    </source>
</evidence>
<dbReference type="CDD" id="cd14014">
    <property type="entry name" value="STKc_PknB_like"/>
    <property type="match status" value="1"/>
</dbReference>
<keyword evidence="10" id="KW-1185">Reference proteome</keyword>
<keyword evidence="7" id="KW-0812">Transmembrane</keyword>
<dbReference type="PANTHER" id="PTHR43289:SF6">
    <property type="entry name" value="SERINE_THREONINE-PROTEIN KINASE NEKL-3"/>
    <property type="match status" value="1"/>
</dbReference>